<organism evidence="1 2">
    <name type="scientific">Favolaschia claudopus</name>
    <dbReference type="NCBI Taxonomy" id="2862362"/>
    <lineage>
        <taxon>Eukaryota</taxon>
        <taxon>Fungi</taxon>
        <taxon>Dikarya</taxon>
        <taxon>Basidiomycota</taxon>
        <taxon>Agaricomycotina</taxon>
        <taxon>Agaricomycetes</taxon>
        <taxon>Agaricomycetidae</taxon>
        <taxon>Agaricales</taxon>
        <taxon>Marasmiineae</taxon>
        <taxon>Mycenaceae</taxon>
        <taxon>Favolaschia</taxon>
    </lineage>
</organism>
<proteinExistence type="predicted"/>
<keyword evidence="2" id="KW-1185">Reference proteome</keyword>
<dbReference type="AlphaFoldDB" id="A0AAV9ZN81"/>
<evidence type="ECO:0000313" key="2">
    <source>
        <dbReference type="Proteomes" id="UP001362999"/>
    </source>
</evidence>
<sequence>MPEYDIANALEHEVSKALRSEAKISKTWPEGHLEFFPRSFTIGTSVKSYTTLTADRGDYQESQEPLPNLRFYENEWDIARVPNEADWAYLAHHQLDSGPVHVAVRGKNLAFTAGFATIIPMTVTDYRSLTAPWNCVPGPNEDPDKAELMRSFNLPYKFREPGARTMEKLTVNVFAAIVTQNTAIVFTDFSRLLRLHVISSSSKFGAEDLVPRSQLWNTRLWSAFPGGPDWVRELPEALASLDEWQKKVLNAGKRKKKCIVDLLTDADGPGGGIGKHLANDFLYEVAIHPDTPSFALCSNEALFSRLRAHLPIFMARWTSSKFLTACAGSTNSLNPFAFNTTSHRNFISSYVPVYRRTSVRVPRDLYNFYLKEGLFDPDHIIGAPCHEMPVRFFVASNTNRYHIIRARVPAGWPDRGEVG</sequence>
<dbReference type="Proteomes" id="UP001362999">
    <property type="component" value="Unassembled WGS sequence"/>
</dbReference>
<comment type="caution">
    <text evidence="1">The sequence shown here is derived from an EMBL/GenBank/DDBJ whole genome shotgun (WGS) entry which is preliminary data.</text>
</comment>
<evidence type="ECO:0000313" key="1">
    <source>
        <dbReference type="EMBL" id="KAK6987643.1"/>
    </source>
</evidence>
<dbReference type="EMBL" id="JAWWNJ010000130">
    <property type="protein sequence ID" value="KAK6987643.1"/>
    <property type="molecule type" value="Genomic_DNA"/>
</dbReference>
<protein>
    <submittedName>
        <fullName evidence="1">Uncharacterized protein</fullName>
    </submittedName>
</protein>
<accession>A0AAV9ZN81</accession>
<gene>
    <name evidence="1" type="ORF">R3P38DRAFT_3332487</name>
</gene>
<name>A0AAV9ZN81_9AGAR</name>
<reference evidence="1 2" key="1">
    <citation type="journal article" date="2024" name="J Genomics">
        <title>Draft genome sequencing and assembly of Favolaschia claudopus CIRM-BRFM 2984 isolated from oak limbs.</title>
        <authorList>
            <person name="Navarro D."/>
            <person name="Drula E."/>
            <person name="Chaduli D."/>
            <person name="Cazenave R."/>
            <person name="Ahrendt S."/>
            <person name="Wang J."/>
            <person name="Lipzen A."/>
            <person name="Daum C."/>
            <person name="Barry K."/>
            <person name="Grigoriev I.V."/>
            <person name="Favel A."/>
            <person name="Rosso M.N."/>
            <person name="Martin F."/>
        </authorList>
    </citation>
    <scope>NUCLEOTIDE SEQUENCE [LARGE SCALE GENOMIC DNA]</scope>
    <source>
        <strain evidence="1 2">CIRM-BRFM 2984</strain>
    </source>
</reference>